<reference evidence="2" key="1">
    <citation type="journal article" date="2019" name="Int. J. Syst. Evol. Microbiol.">
        <title>The Global Catalogue of Microorganisms (GCM) 10K type strain sequencing project: providing services to taxonomists for standard genome sequencing and annotation.</title>
        <authorList>
            <consortium name="The Broad Institute Genomics Platform"/>
            <consortium name="The Broad Institute Genome Sequencing Center for Infectious Disease"/>
            <person name="Wu L."/>
            <person name="Ma J."/>
        </authorList>
    </citation>
    <scope>NUCLEOTIDE SEQUENCE [LARGE SCALE GENOMIC DNA]</scope>
    <source>
        <strain evidence="2">CECT 7649</strain>
    </source>
</reference>
<dbReference type="Proteomes" id="UP001597051">
    <property type="component" value="Unassembled WGS sequence"/>
</dbReference>
<protein>
    <recommendedName>
        <fullName evidence="3">DUF5000 domain-containing protein</fullName>
    </recommendedName>
</protein>
<organism evidence="1 2">
    <name type="scientific">Flavobacterium myungsuense</name>
    <dbReference type="NCBI Taxonomy" id="651823"/>
    <lineage>
        <taxon>Bacteria</taxon>
        <taxon>Pseudomonadati</taxon>
        <taxon>Bacteroidota</taxon>
        <taxon>Flavobacteriia</taxon>
        <taxon>Flavobacteriales</taxon>
        <taxon>Flavobacteriaceae</taxon>
        <taxon>Flavobacterium</taxon>
    </lineage>
</organism>
<accession>A0ABW3J1S4</accession>
<gene>
    <name evidence="1" type="ORF">ACFQ0S_06150</name>
</gene>
<dbReference type="RefSeq" id="WP_379755122.1">
    <property type="nucleotide sequence ID" value="NZ_JBHSYB010000018.1"/>
</dbReference>
<dbReference type="PROSITE" id="PS51257">
    <property type="entry name" value="PROKAR_LIPOPROTEIN"/>
    <property type="match status" value="1"/>
</dbReference>
<dbReference type="EMBL" id="JBHTIZ010000014">
    <property type="protein sequence ID" value="MFD0984058.1"/>
    <property type="molecule type" value="Genomic_DNA"/>
</dbReference>
<sequence length="412" mass="44668">MKITFLYFSFLSLLFCSCTTDREIITKTDTIIIDPNSELIYYWNFNLDLAEVTEVPPNYSSSNTLVAKITYPGIGGIMDIDSDGYVTNARNNDPAENLLKVRNPSNTKNLVLDLPTTGYNKIVLQFATARSNNGANIQNYTYTIDGTNYTNTGLIKTAHNPKADLTPPLPDVDLVTLDFSSIPAVNNNPNFKVKIEFAGDAATGITGNNRFDNITLVGVPATLVVVDPNLYLFQYWNFNNLPAGEITSPILPDASLITANTANITYIGTGGILDPVTPGNALNAQNGDAEGFGLRTRNPSNAKELLIKTSSIGYKNIILKFATAKSSAAGASTQNYSYSLDGTTFITTGLAVTTFSPNIEPIYDIVTLDFSKIIGANNNPNFTVKISFSGPETFNTTGNNRFDNFTLQGNKL</sequence>
<name>A0ABW3J1S4_9FLAO</name>
<evidence type="ECO:0000313" key="1">
    <source>
        <dbReference type="EMBL" id="MFD0984058.1"/>
    </source>
</evidence>
<evidence type="ECO:0008006" key="3">
    <source>
        <dbReference type="Google" id="ProtNLM"/>
    </source>
</evidence>
<evidence type="ECO:0000313" key="2">
    <source>
        <dbReference type="Proteomes" id="UP001597051"/>
    </source>
</evidence>
<proteinExistence type="predicted"/>
<keyword evidence="2" id="KW-1185">Reference proteome</keyword>
<comment type="caution">
    <text evidence="1">The sequence shown here is derived from an EMBL/GenBank/DDBJ whole genome shotgun (WGS) entry which is preliminary data.</text>
</comment>